<gene>
    <name evidence="4" type="ORF">QBC38DRAFT_356350</name>
</gene>
<accession>A0AAN7BW28</accession>
<evidence type="ECO:0000259" key="3">
    <source>
        <dbReference type="PROSITE" id="PS50157"/>
    </source>
</evidence>
<reference evidence="4" key="1">
    <citation type="journal article" date="2023" name="Mol. Phylogenet. Evol.">
        <title>Genome-scale phylogeny and comparative genomics of the fungal order Sordariales.</title>
        <authorList>
            <person name="Hensen N."/>
            <person name="Bonometti L."/>
            <person name="Westerberg I."/>
            <person name="Brannstrom I.O."/>
            <person name="Guillou S."/>
            <person name="Cros-Aarteil S."/>
            <person name="Calhoun S."/>
            <person name="Haridas S."/>
            <person name="Kuo A."/>
            <person name="Mondo S."/>
            <person name="Pangilinan J."/>
            <person name="Riley R."/>
            <person name="LaButti K."/>
            <person name="Andreopoulos B."/>
            <person name="Lipzen A."/>
            <person name="Chen C."/>
            <person name="Yan M."/>
            <person name="Daum C."/>
            <person name="Ng V."/>
            <person name="Clum A."/>
            <person name="Steindorff A."/>
            <person name="Ohm R.A."/>
            <person name="Martin F."/>
            <person name="Silar P."/>
            <person name="Natvig D.O."/>
            <person name="Lalanne C."/>
            <person name="Gautier V."/>
            <person name="Ament-Velasquez S.L."/>
            <person name="Kruys A."/>
            <person name="Hutchinson M.I."/>
            <person name="Powell A.J."/>
            <person name="Barry K."/>
            <person name="Miller A.N."/>
            <person name="Grigoriev I.V."/>
            <person name="Debuchy R."/>
            <person name="Gladieux P."/>
            <person name="Hiltunen Thoren M."/>
            <person name="Johannesson H."/>
        </authorList>
    </citation>
    <scope>NUCLEOTIDE SEQUENCE</scope>
    <source>
        <strain evidence="4">CBS 990.96</strain>
    </source>
</reference>
<keyword evidence="5" id="KW-1185">Reference proteome</keyword>
<keyword evidence="1" id="KW-0862">Zinc</keyword>
<evidence type="ECO:0000256" key="2">
    <source>
        <dbReference type="SAM" id="MobiDB-lite"/>
    </source>
</evidence>
<evidence type="ECO:0000256" key="1">
    <source>
        <dbReference type="PROSITE-ProRule" id="PRU00042"/>
    </source>
</evidence>
<keyword evidence="1" id="KW-0863">Zinc-finger</keyword>
<dbReference type="InterPro" id="IPR036236">
    <property type="entry name" value="Znf_C2H2_sf"/>
</dbReference>
<feature type="domain" description="C2H2-type" evidence="3">
    <location>
        <begin position="506"/>
        <end position="536"/>
    </location>
</feature>
<dbReference type="GO" id="GO:0008270">
    <property type="term" value="F:zinc ion binding"/>
    <property type="evidence" value="ECO:0007669"/>
    <property type="project" value="UniProtKB-KW"/>
</dbReference>
<dbReference type="SMART" id="SM00355">
    <property type="entry name" value="ZnF_C2H2"/>
    <property type="match status" value="3"/>
</dbReference>
<feature type="compositionally biased region" description="Low complexity" evidence="2">
    <location>
        <begin position="285"/>
        <end position="301"/>
    </location>
</feature>
<feature type="compositionally biased region" description="Polar residues" evidence="2">
    <location>
        <begin position="271"/>
        <end position="284"/>
    </location>
</feature>
<reference evidence="4" key="2">
    <citation type="submission" date="2023-05" db="EMBL/GenBank/DDBJ databases">
        <authorList>
            <consortium name="Lawrence Berkeley National Laboratory"/>
            <person name="Steindorff A."/>
            <person name="Hensen N."/>
            <person name="Bonometti L."/>
            <person name="Westerberg I."/>
            <person name="Brannstrom I.O."/>
            <person name="Guillou S."/>
            <person name="Cros-Aarteil S."/>
            <person name="Calhoun S."/>
            <person name="Haridas S."/>
            <person name="Kuo A."/>
            <person name="Mondo S."/>
            <person name="Pangilinan J."/>
            <person name="Riley R."/>
            <person name="Labutti K."/>
            <person name="Andreopoulos B."/>
            <person name="Lipzen A."/>
            <person name="Chen C."/>
            <person name="Yanf M."/>
            <person name="Daum C."/>
            <person name="Ng V."/>
            <person name="Clum A."/>
            <person name="Ohm R."/>
            <person name="Martin F."/>
            <person name="Silar P."/>
            <person name="Natvig D."/>
            <person name="Lalanne C."/>
            <person name="Gautier V."/>
            <person name="Ament-Velasquez S.L."/>
            <person name="Kruys A."/>
            <person name="Hutchinson M.I."/>
            <person name="Powell A.J."/>
            <person name="Barry K."/>
            <person name="Miller A.N."/>
            <person name="Grigoriev I.V."/>
            <person name="Debuchy R."/>
            <person name="Gladieux P."/>
            <person name="Thoren M.H."/>
            <person name="Johannesson H."/>
        </authorList>
    </citation>
    <scope>NUCLEOTIDE SEQUENCE</scope>
    <source>
        <strain evidence="4">CBS 990.96</strain>
    </source>
</reference>
<protein>
    <submittedName>
        <fullName evidence="4">Zinc finger C2H2-like protein</fullName>
    </submittedName>
</protein>
<evidence type="ECO:0000313" key="4">
    <source>
        <dbReference type="EMBL" id="KAK4230724.1"/>
    </source>
</evidence>
<organism evidence="4 5">
    <name type="scientific">Podospora fimiseda</name>
    <dbReference type="NCBI Taxonomy" id="252190"/>
    <lineage>
        <taxon>Eukaryota</taxon>
        <taxon>Fungi</taxon>
        <taxon>Dikarya</taxon>
        <taxon>Ascomycota</taxon>
        <taxon>Pezizomycotina</taxon>
        <taxon>Sordariomycetes</taxon>
        <taxon>Sordariomycetidae</taxon>
        <taxon>Sordariales</taxon>
        <taxon>Podosporaceae</taxon>
        <taxon>Podospora</taxon>
    </lineage>
</organism>
<dbReference type="PROSITE" id="PS50157">
    <property type="entry name" value="ZINC_FINGER_C2H2_2"/>
    <property type="match status" value="1"/>
</dbReference>
<dbReference type="Gene3D" id="3.30.160.60">
    <property type="entry name" value="Classic Zinc Finger"/>
    <property type="match status" value="1"/>
</dbReference>
<dbReference type="EMBL" id="MU865297">
    <property type="protein sequence ID" value="KAK4230724.1"/>
    <property type="molecule type" value="Genomic_DNA"/>
</dbReference>
<comment type="caution">
    <text evidence="4">The sequence shown here is derived from an EMBL/GenBank/DDBJ whole genome shotgun (WGS) entry which is preliminary data.</text>
</comment>
<name>A0AAN7BW28_9PEZI</name>
<feature type="region of interest" description="Disordered" evidence="2">
    <location>
        <begin position="271"/>
        <end position="307"/>
    </location>
</feature>
<dbReference type="AlphaFoldDB" id="A0AAN7BW28"/>
<dbReference type="SUPFAM" id="SSF57667">
    <property type="entry name" value="beta-beta-alpha zinc fingers"/>
    <property type="match status" value="1"/>
</dbReference>
<dbReference type="InterPro" id="IPR013087">
    <property type="entry name" value="Znf_C2H2_type"/>
</dbReference>
<dbReference type="Proteomes" id="UP001301958">
    <property type="component" value="Unassembled WGS sequence"/>
</dbReference>
<keyword evidence="1" id="KW-0479">Metal-binding</keyword>
<sequence>MSDFLQHRAMHHEGFYSSAIHNGHHHHVLSSNQQTHHPQNGGVIDQFFPCPYDQKVVKDGTSARMALMFIRELIDQHQIPNQFRQNYGCPMTRCTKIFADPLQLIQHLLSCPELSNSPFFDCDKCSHCHAVPTNEKDWEQWAGWKTQQTPQESQIRRKQSLGSKIKGAWGKKDSRKQNLVSEPHFKTEYSDTRPSTAASEASSIFAMSKTTAYQPGIQGQGNTAIFSAFQKPVLPSTVPAIDGGSFWPGFSDQFSNVPSTVSSIALSSTLERSPSKAPSQNTSVTTLYTPTTPGLGPYQPTSTSAQVSNNTLSQPQFVFTTRPHYDGGATPIAGPSPSAMALDDPLPTGRPNLLQPTASSNNTWVSTTTDFIRTPIPAMNGVMSRHVTSGLSTPTSPCGHASPYYQMQHTPSAYPLSRALSHESMQTGVSNMFGSPVADRGHLDPLSPQSIHEHHSSMGIQRSSSSMSTAPEDLVCDECQWKPRGVRENLKGYLRKHKNTHKGLRLACEVPDCAKTFSRLDNLKKHKKEKHGIEDPAGVVSLKQVAEDSTAEHIEDESEQKRPNTVESEVRGVPEDYSMLWPALHF</sequence>
<dbReference type="PROSITE" id="PS00028">
    <property type="entry name" value="ZINC_FINGER_C2H2_1"/>
    <property type="match status" value="1"/>
</dbReference>
<feature type="compositionally biased region" description="Basic and acidic residues" evidence="2">
    <location>
        <begin position="559"/>
        <end position="571"/>
    </location>
</feature>
<feature type="region of interest" description="Disordered" evidence="2">
    <location>
        <begin position="546"/>
        <end position="571"/>
    </location>
</feature>
<evidence type="ECO:0000313" key="5">
    <source>
        <dbReference type="Proteomes" id="UP001301958"/>
    </source>
</evidence>
<proteinExistence type="predicted"/>